<dbReference type="GO" id="GO:0016020">
    <property type="term" value="C:membrane"/>
    <property type="evidence" value="ECO:0007669"/>
    <property type="project" value="UniProtKB-SubCell"/>
</dbReference>
<feature type="transmembrane region" description="Helical" evidence="8">
    <location>
        <begin position="305"/>
        <end position="323"/>
    </location>
</feature>
<evidence type="ECO:0000256" key="8">
    <source>
        <dbReference type="SAM" id="Phobius"/>
    </source>
</evidence>
<protein>
    <recommendedName>
        <fullName evidence="9">Wax synthase domain-containing protein</fullName>
    </recommendedName>
</protein>
<evidence type="ECO:0000256" key="6">
    <source>
        <dbReference type="ARBA" id="ARBA00022989"/>
    </source>
</evidence>
<keyword evidence="5 8" id="KW-0812">Transmembrane</keyword>
<dbReference type="HOGENOM" id="CLU_034105_1_0_1"/>
<feature type="transmembrane region" description="Helical" evidence="8">
    <location>
        <begin position="177"/>
        <end position="198"/>
    </location>
</feature>
<dbReference type="GO" id="GO:0006629">
    <property type="term" value="P:lipid metabolic process"/>
    <property type="evidence" value="ECO:0007669"/>
    <property type="project" value="InterPro"/>
</dbReference>
<keyword evidence="11" id="KW-1185">Reference proteome</keyword>
<keyword evidence="7 8" id="KW-0472">Membrane</keyword>
<dbReference type="GO" id="GO:0008374">
    <property type="term" value="F:O-acyltransferase activity"/>
    <property type="evidence" value="ECO:0007669"/>
    <property type="project" value="InterPro"/>
</dbReference>
<dbReference type="InParanoid" id="A0A0C3BRN6"/>
<accession>A0A0C3BRN6</accession>
<keyword evidence="6 8" id="KW-1133">Transmembrane helix</keyword>
<gene>
    <name evidence="10" type="ORF">PILCRDRAFT_813054</name>
</gene>
<comment type="subcellular location">
    <subcellularLocation>
        <location evidence="1">Membrane</location>
        <topology evidence="1">Multi-pass membrane protein</topology>
    </subcellularLocation>
</comment>
<evidence type="ECO:0000259" key="9">
    <source>
        <dbReference type="Pfam" id="PF13813"/>
    </source>
</evidence>
<dbReference type="Proteomes" id="UP000054166">
    <property type="component" value="Unassembled WGS sequence"/>
</dbReference>
<dbReference type="PANTHER" id="PTHR31595:SF57">
    <property type="entry name" value="OS04G0481900 PROTEIN"/>
    <property type="match status" value="1"/>
</dbReference>
<evidence type="ECO:0000256" key="2">
    <source>
        <dbReference type="ARBA" id="ARBA00005179"/>
    </source>
</evidence>
<evidence type="ECO:0000256" key="7">
    <source>
        <dbReference type="ARBA" id="ARBA00023136"/>
    </source>
</evidence>
<feature type="transmembrane region" description="Helical" evidence="8">
    <location>
        <begin position="335"/>
        <end position="356"/>
    </location>
</feature>
<dbReference type="STRING" id="765440.A0A0C3BRN6"/>
<evidence type="ECO:0000256" key="1">
    <source>
        <dbReference type="ARBA" id="ARBA00004141"/>
    </source>
</evidence>
<dbReference type="Pfam" id="PF13813">
    <property type="entry name" value="MBOAT_2"/>
    <property type="match status" value="1"/>
</dbReference>
<keyword evidence="4" id="KW-0808">Transferase</keyword>
<comment type="similarity">
    <text evidence="3">Belongs to the wax synthase family.</text>
</comment>
<dbReference type="InterPro" id="IPR032805">
    <property type="entry name" value="Wax_synthase_dom"/>
</dbReference>
<sequence>MYGPSQSSTYTTGVNVSLWAEIIVMKALDFSLSSEGRRRSGEIRPDEKESSLTVNGPIAVTEKPQIPVTYQQPSYIRINLWLRDAIELCASMRGLGWDFGIGIYVPKHTRPLDRGPFVIATLRSFIRNFLMLDFLEWLLKLFPGVGDPRGGSIFYPQLPPLQRYAVSTTIHTLSGSCLLAGFGMCYDLLTLVGVVFFHDSPNDWPPIMDDPWSSDSLHEFWAIRWHQLFRRAFTFFGGYPGQLIAGNIGAVFGTFIASGLYHECAMYGMGRGFDHRPPMFFAIQGPLLVLERFWKMMTGRRVGGWPGRLWVYFVILVLGQPMLDSWHTRGLGGGMVIPPVVSPVRMVLFPVVSNIVERWQH</sequence>
<reference evidence="10 11" key="1">
    <citation type="submission" date="2014-04" db="EMBL/GenBank/DDBJ databases">
        <authorList>
            <consortium name="DOE Joint Genome Institute"/>
            <person name="Kuo A."/>
            <person name="Tarkka M."/>
            <person name="Buscot F."/>
            <person name="Kohler A."/>
            <person name="Nagy L.G."/>
            <person name="Floudas D."/>
            <person name="Copeland A."/>
            <person name="Barry K.W."/>
            <person name="Cichocki N."/>
            <person name="Veneault-Fourrey C."/>
            <person name="LaButti K."/>
            <person name="Lindquist E.A."/>
            <person name="Lipzen A."/>
            <person name="Lundell T."/>
            <person name="Morin E."/>
            <person name="Murat C."/>
            <person name="Sun H."/>
            <person name="Tunlid A."/>
            <person name="Henrissat B."/>
            <person name="Grigoriev I.V."/>
            <person name="Hibbett D.S."/>
            <person name="Martin F."/>
            <person name="Nordberg H.P."/>
            <person name="Cantor M.N."/>
            <person name="Hua S.X."/>
        </authorList>
    </citation>
    <scope>NUCLEOTIDE SEQUENCE [LARGE SCALE GENOMIC DNA]</scope>
    <source>
        <strain evidence="10 11">F 1598</strain>
    </source>
</reference>
<organism evidence="10 11">
    <name type="scientific">Piloderma croceum (strain F 1598)</name>
    <dbReference type="NCBI Taxonomy" id="765440"/>
    <lineage>
        <taxon>Eukaryota</taxon>
        <taxon>Fungi</taxon>
        <taxon>Dikarya</taxon>
        <taxon>Basidiomycota</taxon>
        <taxon>Agaricomycotina</taxon>
        <taxon>Agaricomycetes</taxon>
        <taxon>Agaricomycetidae</taxon>
        <taxon>Atheliales</taxon>
        <taxon>Atheliaceae</taxon>
        <taxon>Piloderma</taxon>
    </lineage>
</organism>
<evidence type="ECO:0000313" key="10">
    <source>
        <dbReference type="EMBL" id="KIM89143.1"/>
    </source>
</evidence>
<dbReference type="InterPro" id="IPR044851">
    <property type="entry name" value="Wax_synthase"/>
</dbReference>
<evidence type="ECO:0000256" key="4">
    <source>
        <dbReference type="ARBA" id="ARBA00022679"/>
    </source>
</evidence>
<comment type="pathway">
    <text evidence="2">Secondary metabolite biosynthesis.</text>
</comment>
<reference evidence="11" key="2">
    <citation type="submission" date="2015-01" db="EMBL/GenBank/DDBJ databases">
        <title>Evolutionary Origins and Diversification of the Mycorrhizal Mutualists.</title>
        <authorList>
            <consortium name="DOE Joint Genome Institute"/>
            <consortium name="Mycorrhizal Genomics Consortium"/>
            <person name="Kohler A."/>
            <person name="Kuo A."/>
            <person name="Nagy L.G."/>
            <person name="Floudas D."/>
            <person name="Copeland A."/>
            <person name="Barry K.W."/>
            <person name="Cichocki N."/>
            <person name="Veneault-Fourrey C."/>
            <person name="LaButti K."/>
            <person name="Lindquist E.A."/>
            <person name="Lipzen A."/>
            <person name="Lundell T."/>
            <person name="Morin E."/>
            <person name="Murat C."/>
            <person name="Riley R."/>
            <person name="Ohm R."/>
            <person name="Sun H."/>
            <person name="Tunlid A."/>
            <person name="Henrissat B."/>
            <person name="Grigoriev I.V."/>
            <person name="Hibbett D.S."/>
            <person name="Martin F."/>
        </authorList>
    </citation>
    <scope>NUCLEOTIDE SEQUENCE [LARGE SCALE GENOMIC DNA]</scope>
    <source>
        <strain evidence="11">F 1598</strain>
    </source>
</reference>
<feature type="domain" description="Wax synthase" evidence="9">
    <location>
        <begin position="204"/>
        <end position="282"/>
    </location>
</feature>
<evidence type="ECO:0000256" key="5">
    <source>
        <dbReference type="ARBA" id="ARBA00022692"/>
    </source>
</evidence>
<name>A0A0C3BRN6_PILCF</name>
<dbReference type="PANTHER" id="PTHR31595">
    <property type="entry name" value="LONG-CHAIN-ALCOHOL O-FATTY-ACYLTRANSFERASE 3-RELATED"/>
    <property type="match status" value="1"/>
</dbReference>
<dbReference type="EMBL" id="KN832975">
    <property type="protein sequence ID" value="KIM89143.1"/>
    <property type="molecule type" value="Genomic_DNA"/>
</dbReference>
<proteinExistence type="inferred from homology"/>
<feature type="transmembrane region" description="Helical" evidence="8">
    <location>
        <begin position="243"/>
        <end position="261"/>
    </location>
</feature>
<evidence type="ECO:0000313" key="11">
    <source>
        <dbReference type="Proteomes" id="UP000054166"/>
    </source>
</evidence>
<evidence type="ECO:0000256" key="3">
    <source>
        <dbReference type="ARBA" id="ARBA00007282"/>
    </source>
</evidence>
<dbReference type="AlphaFoldDB" id="A0A0C3BRN6"/>
<dbReference type="OrthoDB" id="1077582at2759"/>